<keyword evidence="3" id="KW-1185">Reference proteome</keyword>
<accession>A0A9D4EVB7</accession>
<feature type="region of interest" description="Disordered" evidence="1">
    <location>
        <begin position="30"/>
        <end position="102"/>
    </location>
</feature>
<organism evidence="2 3">
    <name type="scientific">Dreissena polymorpha</name>
    <name type="common">Zebra mussel</name>
    <name type="synonym">Mytilus polymorpha</name>
    <dbReference type="NCBI Taxonomy" id="45954"/>
    <lineage>
        <taxon>Eukaryota</taxon>
        <taxon>Metazoa</taxon>
        <taxon>Spiralia</taxon>
        <taxon>Lophotrochozoa</taxon>
        <taxon>Mollusca</taxon>
        <taxon>Bivalvia</taxon>
        <taxon>Autobranchia</taxon>
        <taxon>Heteroconchia</taxon>
        <taxon>Euheterodonta</taxon>
        <taxon>Imparidentia</taxon>
        <taxon>Neoheterodontei</taxon>
        <taxon>Myida</taxon>
        <taxon>Dreissenoidea</taxon>
        <taxon>Dreissenidae</taxon>
        <taxon>Dreissena</taxon>
    </lineage>
</organism>
<sequence length="102" mass="11770">MGIQDEDHPLPTETVQMTMIATHIVPQITPIKNKGQVHSFRNARDRRQLHGGRGSSNQSRGNTSLHNNARESGDFRGNDDRQYSFSGNSTYNRDYQDRRERR</sequence>
<evidence type="ECO:0000256" key="1">
    <source>
        <dbReference type="SAM" id="MobiDB-lite"/>
    </source>
</evidence>
<reference evidence="2" key="2">
    <citation type="submission" date="2020-11" db="EMBL/GenBank/DDBJ databases">
        <authorList>
            <person name="McCartney M.A."/>
            <person name="Auch B."/>
            <person name="Kono T."/>
            <person name="Mallez S."/>
            <person name="Becker A."/>
            <person name="Gohl D.M."/>
            <person name="Silverstein K.A.T."/>
            <person name="Koren S."/>
            <person name="Bechman K.B."/>
            <person name="Herman A."/>
            <person name="Abrahante J.E."/>
            <person name="Garbe J."/>
        </authorList>
    </citation>
    <scope>NUCLEOTIDE SEQUENCE</scope>
    <source>
        <strain evidence="2">Duluth1</strain>
        <tissue evidence="2">Whole animal</tissue>
    </source>
</reference>
<gene>
    <name evidence="2" type="ORF">DPMN_164496</name>
</gene>
<dbReference type="Proteomes" id="UP000828390">
    <property type="component" value="Unassembled WGS sequence"/>
</dbReference>
<feature type="compositionally biased region" description="Low complexity" evidence="1">
    <location>
        <begin position="55"/>
        <end position="64"/>
    </location>
</feature>
<feature type="compositionally biased region" description="Basic and acidic residues" evidence="1">
    <location>
        <begin position="68"/>
        <end position="82"/>
    </location>
</feature>
<evidence type="ECO:0000313" key="3">
    <source>
        <dbReference type="Proteomes" id="UP000828390"/>
    </source>
</evidence>
<dbReference type="EMBL" id="JAIWYP010000008">
    <property type="protein sequence ID" value="KAH3786389.1"/>
    <property type="molecule type" value="Genomic_DNA"/>
</dbReference>
<name>A0A9D4EVB7_DREPO</name>
<evidence type="ECO:0000313" key="2">
    <source>
        <dbReference type="EMBL" id="KAH3786389.1"/>
    </source>
</evidence>
<protein>
    <submittedName>
        <fullName evidence="2">Uncharacterized protein</fullName>
    </submittedName>
</protein>
<dbReference type="AlphaFoldDB" id="A0A9D4EVB7"/>
<proteinExistence type="predicted"/>
<feature type="compositionally biased region" description="Polar residues" evidence="1">
    <location>
        <begin position="83"/>
        <end position="93"/>
    </location>
</feature>
<comment type="caution">
    <text evidence="2">The sequence shown here is derived from an EMBL/GenBank/DDBJ whole genome shotgun (WGS) entry which is preliminary data.</text>
</comment>
<reference evidence="2" key="1">
    <citation type="journal article" date="2019" name="bioRxiv">
        <title>The Genome of the Zebra Mussel, Dreissena polymorpha: A Resource for Invasive Species Research.</title>
        <authorList>
            <person name="McCartney M.A."/>
            <person name="Auch B."/>
            <person name="Kono T."/>
            <person name="Mallez S."/>
            <person name="Zhang Y."/>
            <person name="Obille A."/>
            <person name="Becker A."/>
            <person name="Abrahante J.E."/>
            <person name="Garbe J."/>
            <person name="Badalamenti J.P."/>
            <person name="Herman A."/>
            <person name="Mangelson H."/>
            <person name="Liachko I."/>
            <person name="Sullivan S."/>
            <person name="Sone E.D."/>
            <person name="Koren S."/>
            <person name="Silverstein K.A.T."/>
            <person name="Beckman K.B."/>
            <person name="Gohl D.M."/>
        </authorList>
    </citation>
    <scope>NUCLEOTIDE SEQUENCE</scope>
    <source>
        <strain evidence="2">Duluth1</strain>
        <tissue evidence="2">Whole animal</tissue>
    </source>
</reference>